<accession>A0A017S2D0</accession>
<feature type="region of interest" description="Disordered" evidence="1">
    <location>
        <begin position="1"/>
        <end position="70"/>
    </location>
</feature>
<reference evidence="2" key="1">
    <citation type="submission" date="2013-06" db="EMBL/GenBank/DDBJ databases">
        <title>Genome sequencing and long-term transcriptional adaptation of the halophilic Dead Sea filamentous fungus Eurotium rubrum.</title>
        <authorList>
            <consortium name="DOE Joint Genome Institute"/>
            <person name="Kis-Papo T."/>
            <person name="Nevo E."/>
            <person name="Wasser S.P."/>
            <person name="Weig A."/>
            <person name="Persoh D."/>
            <person name="Rambold G."/>
            <person name="Riley R."/>
            <person name="Sun H."/>
            <person name="Lipzen A."/>
            <person name="Salamov A."/>
            <person name="Grigoriev I.V."/>
            <person name="Barash D."/>
        </authorList>
    </citation>
    <scope>NUCLEOTIDE SEQUENCE</scope>
    <source>
        <strain evidence="2">CBS 135680</strain>
    </source>
</reference>
<sequence length="70" mass="7899">MVKNQMNQQIIQPKKESLGNFMQLRSPAVKTARDRKGPWSGPVLTFQDRKTAWSGPWSPTIGPGPHHFEA</sequence>
<dbReference type="RefSeq" id="XP_040636345.1">
    <property type="nucleotide sequence ID" value="XM_040782578.1"/>
</dbReference>
<feature type="compositionally biased region" description="Polar residues" evidence="1">
    <location>
        <begin position="1"/>
        <end position="11"/>
    </location>
</feature>
<dbReference type="EMBL" id="KK088435">
    <property type="protein sequence ID" value="EYE92657.1"/>
    <property type="molecule type" value="Genomic_DNA"/>
</dbReference>
<dbReference type="EMBL" id="KK088462">
    <property type="protein sequence ID" value="EYE90335.1"/>
    <property type="molecule type" value="Genomic_DNA"/>
</dbReference>
<reference evidence="4" key="2">
    <citation type="journal article" date="2014" name="Nat. Commun.">
        <title>Genomic adaptations of the halophilic Dead Sea filamentous fungus Eurotium rubrum.</title>
        <authorList>
            <person name="Kis-Papo T."/>
            <person name="Weig A.R."/>
            <person name="Riley R."/>
            <person name="Persoh D."/>
            <person name="Salamov A."/>
            <person name="Sun H."/>
            <person name="Lipzen A."/>
            <person name="Wasser S.P."/>
            <person name="Rambold G."/>
            <person name="Grigoriev I.V."/>
            <person name="Nevo E."/>
        </authorList>
    </citation>
    <scope>NUCLEOTIDE SEQUENCE [LARGE SCALE GENOMIC DNA]</scope>
    <source>
        <strain evidence="4">CBS 135680</strain>
    </source>
</reference>
<dbReference type="GeneID" id="63697702"/>
<name>A0A017S2D0_ASPRC</name>
<gene>
    <name evidence="3" type="ORF">EURHEDRAFT_415001</name>
    <name evidence="2" type="ORF">EURHEDRAFT_417567</name>
</gene>
<evidence type="ECO:0000313" key="3">
    <source>
        <dbReference type="EMBL" id="EYE92657.1"/>
    </source>
</evidence>
<dbReference type="HOGENOM" id="CLU_2757365_0_0_1"/>
<evidence type="ECO:0000313" key="4">
    <source>
        <dbReference type="Proteomes" id="UP000019804"/>
    </source>
</evidence>
<dbReference type="AlphaFoldDB" id="A0A017S2D0"/>
<dbReference type="Proteomes" id="UP000019804">
    <property type="component" value="Unassembled WGS sequence"/>
</dbReference>
<evidence type="ECO:0000256" key="1">
    <source>
        <dbReference type="SAM" id="MobiDB-lite"/>
    </source>
</evidence>
<proteinExistence type="predicted"/>
<evidence type="ECO:0000313" key="2">
    <source>
        <dbReference type="EMBL" id="EYE90335.1"/>
    </source>
</evidence>
<organism evidence="2 4">
    <name type="scientific">Aspergillus ruber (strain CBS 135680)</name>
    <dbReference type="NCBI Taxonomy" id="1388766"/>
    <lineage>
        <taxon>Eukaryota</taxon>
        <taxon>Fungi</taxon>
        <taxon>Dikarya</taxon>
        <taxon>Ascomycota</taxon>
        <taxon>Pezizomycotina</taxon>
        <taxon>Eurotiomycetes</taxon>
        <taxon>Eurotiomycetidae</taxon>
        <taxon>Eurotiales</taxon>
        <taxon>Aspergillaceae</taxon>
        <taxon>Aspergillus</taxon>
        <taxon>Aspergillus subgen. Aspergillus</taxon>
    </lineage>
</organism>
<protein>
    <submittedName>
        <fullName evidence="2">Uncharacterized protein</fullName>
    </submittedName>
</protein>
<keyword evidence="4" id="KW-1185">Reference proteome</keyword>